<dbReference type="AlphaFoldDB" id="A0A9Q3QCY3"/>
<gene>
    <name evidence="3" type="ORF">MADP07_00228</name>
</gene>
<protein>
    <submittedName>
        <fullName evidence="3">Uncharacterized protein</fullName>
    </submittedName>
</protein>
<organism evidence="3 4">
    <name type="scientific">Mycoplasmopsis anatis</name>
    <dbReference type="NCBI Taxonomy" id="171279"/>
    <lineage>
        <taxon>Bacteria</taxon>
        <taxon>Bacillati</taxon>
        <taxon>Mycoplasmatota</taxon>
        <taxon>Mycoplasmoidales</taxon>
        <taxon>Metamycoplasmataceae</taxon>
        <taxon>Mycoplasmopsis</taxon>
    </lineage>
</organism>
<feature type="chain" id="PRO_5040426525" evidence="2">
    <location>
        <begin position="23"/>
        <end position="1133"/>
    </location>
</feature>
<evidence type="ECO:0000313" key="4">
    <source>
        <dbReference type="Proteomes" id="UP000746160"/>
    </source>
</evidence>
<feature type="signal peptide" evidence="2">
    <location>
        <begin position="1"/>
        <end position="22"/>
    </location>
</feature>
<dbReference type="RefSeq" id="WP_218675350.1">
    <property type="nucleotide sequence ID" value="NZ_JABZFG010000002.1"/>
</dbReference>
<evidence type="ECO:0000256" key="2">
    <source>
        <dbReference type="SAM" id="SignalP"/>
    </source>
</evidence>
<proteinExistence type="predicted"/>
<comment type="caution">
    <text evidence="3">The sequence shown here is derived from an EMBL/GenBank/DDBJ whole genome shotgun (WGS) entry which is preliminary data.</text>
</comment>
<sequence>MKKKKIIIFSFVSATLVTTASIATGVILGTRRTSEKNFERLNQIKRLIENDDVFNNLYFSKYKSQSLNLINEILKNNNKDDLDIQKINVDIDNFYKTIEIAKELSPEINNNVTTLKELISNIVGETELFNESNNLLNLQINFNIETIKEFNLNLANQINKINTFISSENDMNKLLSDIDTLKNKLVQMINSNQLNRYAFVNESFNENLVILTLNIETKNLDKLKDIKKEINSYINQYNEQISFIKNAFNLSLNKIFKNKEHLSELKNENSNNSTILEKLNDIENWINQIDLEAQDIDEIKKIDVEFNNKIAKVINAIYSEDKFKKFKEMIQSLEYISDEIKNSYIQKMTNVEDSNLIFNQAETLNNKARSIIEFLDELKNELVDINYLDSENKDDFDELYNKYSNYFDQKKLTNIEINLDEIKSKLTELKNNFNGSKRIEFAKSAITNYINNLKVSDEINNKLNILVNNLTRYNEFKTFNEDIIKLNKNINRLIERFNEISEIKNSDKYRNASSEKQEKFDSIFNNFSAILLNSKLMTFETFDATNSEIDQTINKMINIEDTLEDTDEDILNNKKKELKEAVISDGIFTNEMIKKLEFLIESVTNYQELEMFKNKLSSIQTLNKELLDILKNISIIKTTDKFNNATDESKEEFIQRESLKDVSYENQKIKLFNSLDIVINELTKLKNNLANIETILIQKTDDNQNNDYELKNKIDELKIRLEELSNQNYYVENFKNQLFEYQANKNSIQDLNVLEASINEFINEVKTIPTNYKNISLVATVVNLDKIDNIYYLKPGQDIKIKAQISYNNKTYDLRYLKTHNILFRYKFGLASDLSKSFESLSENKIDWFNGIITLNTSTFESELRIVLRYNQDENNSVGLKPNNIIRFTKDERIEKAEVKNSNSIENYDFISNLRLTNSYTGSINEIQKVLDSFWNNSIGKTVLDNKNISYSDGMWIMFLKLFNNANFINKPNDFTDYSEEFIKTFDDKGSFSYRFNAVANRNLTDYKFTSLGGSFFDTVLNSTTYSNKFTLNQNDKVSFVFTFNSNNTKPKILNSNQGDLSTIGKEYNIIGRYPFLANFQGIFNFKIYINDSLKLNITNTDANQLQSIPLFVIWKTENEVKFYTSSTRASIG</sequence>
<feature type="coiled-coil region" evidence="1">
    <location>
        <begin position="675"/>
        <end position="727"/>
    </location>
</feature>
<dbReference type="Proteomes" id="UP000746160">
    <property type="component" value="Unassembled WGS sequence"/>
</dbReference>
<evidence type="ECO:0000256" key="1">
    <source>
        <dbReference type="SAM" id="Coils"/>
    </source>
</evidence>
<evidence type="ECO:0000313" key="3">
    <source>
        <dbReference type="EMBL" id="MBW0602506.1"/>
    </source>
</evidence>
<reference evidence="3" key="1">
    <citation type="journal article" date="2021" name="Genes Genomics">
        <title>Comparative genomic analysis of Mycoplasma anatis strains.</title>
        <authorList>
            <person name="Zhou Q."/>
            <person name="Mai K."/>
            <person name="Yang D."/>
            <person name="Liu J."/>
            <person name="Yan Z."/>
            <person name="Luo C."/>
            <person name="Tan Y."/>
            <person name="Cao S."/>
            <person name="Zhou Q."/>
            <person name="Chen L."/>
            <person name="Chen F."/>
        </authorList>
    </citation>
    <scope>NUCLEOTIDE SEQUENCE</scope>
    <source>
        <strain evidence="3">DP07</strain>
    </source>
</reference>
<keyword evidence="2" id="KW-0732">Signal</keyword>
<name>A0A9Q3QCY3_9BACT</name>
<accession>A0A9Q3QCY3</accession>
<dbReference type="EMBL" id="JABZFG010000002">
    <property type="protein sequence ID" value="MBW0602506.1"/>
    <property type="molecule type" value="Genomic_DNA"/>
</dbReference>
<keyword evidence="1" id="KW-0175">Coiled coil</keyword>